<evidence type="ECO:0000256" key="3">
    <source>
        <dbReference type="ARBA" id="ARBA00023212"/>
    </source>
</evidence>
<dbReference type="RefSeq" id="XP_002423400.1">
    <property type="nucleotide sequence ID" value="XM_002423355.1"/>
</dbReference>
<reference evidence="7" key="2">
    <citation type="submission" date="2007-04" db="EMBL/GenBank/DDBJ databases">
        <title>The genome of the human body louse.</title>
        <authorList>
            <consortium name="The Human Body Louse Genome Consortium"/>
            <person name="Kirkness E."/>
            <person name="Walenz B."/>
            <person name="Hass B."/>
            <person name="Bruggner R."/>
            <person name="Strausberg R."/>
        </authorList>
    </citation>
    <scope>NUCLEOTIDE SEQUENCE</scope>
    <source>
        <strain evidence="7">USDA</strain>
    </source>
</reference>
<evidence type="ECO:0000256" key="2">
    <source>
        <dbReference type="ARBA" id="ARBA00022490"/>
    </source>
</evidence>
<dbReference type="OMA" id="QGRENTM"/>
<dbReference type="GO" id="GO:0005814">
    <property type="term" value="C:centriole"/>
    <property type="evidence" value="ECO:0007669"/>
    <property type="project" value="UniProtKB-SubCell"/>
</dbReference>
<feature type="coiled-coil region" evidence="5">
    <location>
        <begin position="575"/>
        <end position="602"/>
    </location>
</feature>
<dbReference type="OrthoDB" id="10254663at2759"/>
<feature type="coiled-coil region" evidence="5">
    <location>
        <begin position="244"/>
        <end position="482"/>
    </location>
</feature>
<dbReference type="FunCoup" id="E0VBA5">
    <property type="interactions" value="44"/>
</dbReference>
<evidence type="ECO:0000256" key="5">
    <source>
        <dbReference type="SAM" id="Coils"/>
    </source>
</evidence>
<evidence type="ECO:0000313" key="9">
    <source>
        <dbReference type="Proteomes" id="UP000009046"/>
    </source>
</evidence>
<evidence type="ECO:0000313" key="8">
    <source>
        <dbReference type="EnsemblMetazoa" id="PHUM055770-PA"/>
    </source>
</evidence>
<dbReference type="VEuPathDB" id="VectorBase:PHUM055770"/>
<proteinExistence type="inferred from homology"/>
<reference evidence="8" key="3">
    <citation type="submission" date="2020-05" db="UniProtKB">
        <authorList>
            <consortium name="EnsemblMetazoa"/>
        </authorList>
    </citation>
    <scope>IDENTIFICATION</scope>
    <source>
        <strain evidence="8">USDA</strain>
    </source>
</reference>
<keyword evidence="2" id="KW-0963">Cytoplasm</keyword>
<comment type="similarity">
    <text evidence="4">Belongs to the CEP135/TSGA10 family.</text>
</comment>
<evidence type="ECO:0000256" key="6">
    <source>
        <dbReference type="SAM" id="Phobius"/>
    </source>
</evidence>
<dbReference type="Proteomes" id="UP000009046">
    <property type="component" value="Unassembled WGS sequence"/>
</dbReference>
<dbReference type="PANTHER" id="PTHR20544">
    <property type="entry name" value="CENTROSOMAL PROTEIN CEP135"/>
    <property type="match status" value="1"/>
</dbReference>
<feature type="coiled-coil region" evidence="5">
    <location>
        <begin position="723"/>
        <end position="785"/>
    </location>
</feature>
<keyword evidence="3" id="KW-0206">Cytoskeleton</keyword>
<dbReference type="eggNOG" id="ENOG502QT27">
    <property type="taxonomic scope" value="Eukaryota"/>
</dbReference>
<dbReference type="HOGENOM" id="CLU_008607_0_0_1"/>
<dbReference type="InterPro" id="IPR051877">
    <property type="entry name" value="Centriole_BasalBody_StrucProt"/>
</dbReference>
<accession>E0VBA5</accession>
<dbReference type="STRING" id="121224.E0VBA5"/>
<evidence type="ECO:0000313" key="7">
    <source>
        <dbReference type="EMBL" id="EEB10662.1"/>
    </source>
</evidence>
<feature type="coiled-coil region" evidence="5">
    <location>
        <begin position="821"/>
        <end position="1126"/>
    </location>
</feature>
<dbReference type="KEGG" id="phu:Phum_PHUM055770"/>
<dbReference type="AlphaFoldDB" id="E0VBA5"/>
<sequence>MLIVINTNNELTVVKNGMNNVVTFYTLFGHDIFSFSLSRRHCLQCPQLYLSVTILIVFYGIMNFTTNEVKKFSNIYKQIEKLGYKYSLSYGTLPLLEKLIKDLLISKEQIKHYKQIIEKVDKEKINLKKSLLPYQEDNGRLVIENSDLQGQLFKLKQEHEKELQDFKRKTRKNELKLADLEFMHRVTSDRVKELITKNKILTLALKNSGSISAVKPLTLDEKEENCKLWLEKHEKNDVGVNCKLIEMEGKRSDLLEELDELKLENQHQSDIIAALKCQITQKDREISRLKHALEGGRPLSAINKESCCCQCKQKDCRIKSLEEQLEEAVEKQHEAMNRALNLAERNQHLERELKDIDHMALAVEEECQNKVKNNLKNLDIMGEKLMEKNEEIKKLEEIILSMKNQIERNEFDSKNLLKEKQRLEENLQTVTGEKKQLNDKINYFLLIEKNLNSEISRMQEINKSLQRQLSDMEEKVMDILGTSCKNSQKGMPKKYNYALGLPNTKMPTVFNENKTVSKLCKENKKEKDKDLNDCLHKNYSISLFHKVQEERDFYHNECHRLKNQLDCYPVRPDGNAELLKQIRELEKEIRDLKKDNFVLKRENSSVLKKMEYNDHLSCSSGDSIKIILDRLEKERDMALSDISRLQGERDALRERIRLSKENQMGEMSRLERIIRENEDRIRRLEAERRDLISSQSSQRTLQEQTDRSFSEIQNRFSQIEVELRVSNNKVLELERINSDLESEITCLKKEKASLISNISYVEKEKDGLLINLDEKTEKVAKLEMQLKKQDSCIADLKDAICHLEKKFEFTMSEKTSQDYTFRSLEREIDRLKEELEQCELQKEALIRENRRLQDDLASAAKDCLTARRELDLEKEDCENLKKQLQQYVSEVKKAEELLTKKESERNQMLDHFRSLSIEATALESNNHTLESTVENTKSQLIAANNKIMDLEHQIASKDSLLYNYEKQIAELTAQIAELESKLRQQTEMKIRSEQDLKALRDLCSTLDGQKEALRRQANSNDAEKLINEVRRLSEEYEGLNQKLTHERSLSQTLEKSLTNSRQETLEHKITNKDLQTLIHQLRQKVDELTEKLDVESQDVRKYQSQCAELSQQVSDLRREVTNARFEQARTLEDSRR</sequence>
<organism>
    <name type="scientific">Pediculus humanus subsp. corporis</name>
    <name type="common">Body louse</name>
    <dbReference type="NCBI Taxonomy" id="121224"/>
    <lineage>
        <taxon>Eukaryota</taxon>
        <taxon>Metazoa</taxon>
        <taxon>Ecdysozoa</taxon>
        <taxon>Arthropoda</taxon>
        <taxon>Hexapoda</taxon>
        <taxon>Insecta</taxon>
        <taxon>Pterygota</taxon>
        <taxon>Neoptera</taxon>
        <taxon>Paraneoptera</taxon>
        <taxon>Psocodea</taxon>
        <taxon>Troctomorpha</taxon>
        <taxon>Phthiraptera</taxon>
        <taxon>Anoplura</taxon>
        <taxon>Pediculidae</taxon>
        <taxon>Pediculus</taxon>
    </lineage>
</organism>
<dbReference type="EMBL" id="AAZO01000655">
    <property type="status" value="NOT_ANNOTATED_CDS"/>
    <property type="molecule type" value="Genomic_DNA"/>
</dbReference>
<protein>
    <submittedName>
        <fullName evidence="7 8">Uncharacterized protein</fullName>
    </submittedName>
</protein>
<feature type="coiled-coil region" evidence="5">
    <location>
        <begin position="628"/>
        <end position="694"/>
    </location>
</feature>
<keyword evidence="9" id="KW-1185">Reference proteome</keyword>
<gene>
    <name evidence="8" type="primary">8239050</name>
    <name evidence="7" type="ORF">Phum_PHUM055770</name>
</gene>
<dbReference type="GeneID" id="8239050"/>
<dbReference type="InParanoid" id="E0VBA5"/>
<dbReference type="CTD" id="8239050"/>
<keyword evidence="6" id="KW-1133">Transmembrane helix</keyword>
<evidence type="ECO:0000256" key="1">
    <source>
        <dbReference type="ARBA" id="ARBA00004114"/>
    </source>
</evidence>
<name>E0VBA5_PEDHC</name>
<keyword evidence="5" id="KW-0175">Coiled coil</keyword>
<evidence type="ECO:0000256" key="4">
    <source>
        <dbReference type="ARBA" id="ARBA00038123"/>
    </source>
</evidence>
<dbReference type="PANTHER" id="PTHR20544:SF0">
    <property type="entry name" value="NUCLEOPROTEIN TPR_MLP1 DOMAIN-CONTAINING PROTEIN"/>
    <property type="match status" value="1"/>
</dbReference>
<keyword evidence="6" id="KW-0812">Transmembrane</keyword>
<dbReference type="EMBL" id="DS235023">
    <property type="protein sequence ID" value="EEB10662.1"/>
    <property type="molecule type" value="Genomic_DNA"/>
</dbReference>
<comment type="subcellular location">
    <subcellularLocation>
        <location evidence="1">Cytoplasm</location>
        <location evidence="1">Cytoskeleton</location>
        <location evidence="1">Microtubule organizing center</location>
        <location evidence="1">Centrosome</location>
        <location evidence="1">Centriole</location>
    </subcellularLocation>
</comment>
<keyword evidence="6" id="KW-0472">Membrane</keyword>
<reference evidence="7" key="1">
    <citation type="submission" date="2007-04" db="EMBL/GenBank/DDBJ databases">
        <title>Annotation of Pediculus humanus corporis strain USDA.</title>
        <authorList>
            <person name="Kirkness E."/>
            <person name="Hannick L."/>
            <person name="Hass B."/>
            <person name="Bruggner R."/>
            <person name="Lawson D."/>
            <person name="Bidwell S."/>
            <person name="Joardar V."/>
            <person name="Caler E."/>
            <person name="Walenz B."/>
            <person name="Inman J."/>
            <person name="Schobel S."/>
            <person name="Galinsky K."/>
            <person name="Amedeo P."/>
            <person name="Strausberg R."/>
        </authorList>
    </citation>
    <scope>NUCLEOTIDE SEQUENCE</scope>
    <source>
        <strain evidence="7">USDA</strain>
    </source>
</reference>
<feature type="transmembrane region" description="Helical" evidence="6">
    <location>
        <begin position="48"/>
        <end position="65"/>
    </location>
</feature>
<dbReference type="EnsemblMetazoa" id="PHUM055770-RA">
    <property type="protein sequence ID" value="PHUM055770-PA"/>
    <property type="gene ID" value="PHUM055770"/>
</dbReference>
<dbReference type="Gene3D" id="1.10.287.1490">
    <property type="match status" value="1"/>
</dbReference>